<dbReference type="RefSeq" id="WP_177007958.1">
    <property type="nucleotide sequence ID" value="NZ_JACAQH010000023.1"/>
</dbReference>
<accession>A0A7Y8AQ30</accession>
<comment type="caution">
    <text evidence="1">The sequence shown here is derived from an EMBL/GenBank/DDBJ whole genome shotgun (WGS) entry which is preliminary data.</text>
</comment>
<organism evidence="1 2">
    <name type="scientific">Pseudomonas tolaasii</name>
    <dbReference type="NCBI Taxonomy" id="29442"/>
    <lineage>
        <taxon>Bacteria</taxon>
        <taxon>Pseudomonadati</taxon>
        <taxon>Pseudomonadota</taxon>
        <taxon>Gammaproteobacteria</taxon>
        <taxon>Pseudomonadales</taxon>
        <taxon>Pseudomonadaceae</taxon>
        <taxon>Pseudomonas</taxon>
    </lineage>
</organism>
<protein>
    <submittedName>
        <fullName evidence="1">Uncharacterized protein</fullName>
    </submittedName>
</protein>
<reference evidence="1 2" key="1">
    <citation type="submission" date="2020-04" db="EMBL/GenBank/DDBJ databases">
        <title>Molecular characterization of pseudomonads from Agaricus bisporus reveal novel blotch 2 pathogens in Western Europe.</title>
        <authorList>
            <person name="Taparia T."/>
            <person name="Krijger M."/>
            <person name="Haynes E."/>
            <person name="Elpinstone J.G."/>
            <person name="Noble R."/>
            <person name="Van Der Wolf J."/>
        </authorList>
    </citation>
    <scope>NUCLEOTIDE SEQUENCE [LARGE SCALE GENOMIC DNA]</scope>
    <source>
        <strain evidence="1 2">IPO3746</strain>
    </source>
</reference>
<gene>
    <name evidence="1" type="ORF">HX787_20410</name>
</gene>
<dbReference type="AlphaFoldDB" id="A0A7Y8AQ30"/>
<name>A0A7Y8AQ30_PSETO</name>
<sequence length="243" mass="26366">MSANTTQAPTLIVPERITIVLKAQEGSTLENICQFVSLGMPVAIGRGMAVIAGASDEDLQMVLGEERDDRQMQAELQQQAMGAPAHLAAHAQEMFDLLHRINVKVGGLNAVLGHGGEPSEQMWNEHNEAMEAIWDLLDKVQSAASVDAVPANTTPPSQGGVLGLKNGSPVYDRSPAEAFNIDDHVRLVADAGRYRWLRDVAFDTPRQDLVPRDKSGNMLIEQDLDSEIDLAMKAHPGEQEAEL</sequence>
<dbReference type="EMBL" id="JACAQK010000015">
    <property type="protein sequence ID" value="NWD38231.1"/>
    <property type="molecule type" value="Genomic_DNA"/>
</dbReference>
<evidence type="ECO:0000313" key="1">
    <source>
        <dbReference type="EMBL" id="NWD38231.1"/>
    </source>
</evidence>
<proteinExistence type="predicted"/>
<dbReference type="Proteomes" id="UP000549134">
    <property type="component" value="Unassembled WGS sequence"/>
</dbReference>
<evidence type="ECO:0000313" key="2">
    <source>
        <dbReference type="Proteomes" id="UP000549134"/>
    </source>
</evidence>